<dbReference type="GeneID" id="106163718"/>
<name>A0A1S3IEZ8_LINAN</name>
<dbReference type="RefSeq" id="XP_013396840.1">
    <property type="nucleotide sequence ID" value="XM_013541386.1"/>
</dbReference>
<evidence type="ECO:0000256" key="4">
    <source>
        <dbReference type="ARBA" id="ARBA00023180"/>
    </source>
</evidence>
<evidence type="ECO:0000313" key="8">
    <source>
        <dbReference type="Proteomes" id="UP000085678"/>
    </source>
</evidence>
<evidence type="ECO:0000256" key="3">
    <source>
        <dbReference type="ARBA" id="ARBA00022729"/>
    </source>
</evidence>
<dbReference type="InterPro" id="IPR025155">
    <property type="entry name" value="WxxW_domain"/>
</dbReference>
<keyword evidence="8" id="KW-1185">Reference proteome</keyword>
<feature type="domain" description="WxxW" evidence="7">
    <location>
        <begin position="152"/>
        <end position="225"/>
    </location>
</feature>
<dbReference type="Pfam" id="PF13330">
    <property type="entry name" value="Mucin2_WxxW"/>
    <property type="match status" value="2"/>
</dbReference>
<protein>
    <submittedName>
        <fullName evidence="9">Coadhesin</fullName>
    </submittedName>
</protein>
<feature type="chain" id="PRO_5010168128" evidence="6">
    <location>
        <begin position="20"/>
        <end position="316"/>
    </location>
</feature>
<keyword evidence="4" id="KW-0325">Glycoprotein</keyword>
<feature type="signal peptide" evidence="6">
    <location>
        <begin position="1"/>
        <end position="19"/>
    </location>
</feature>
<feature type="domain" description="WxxW" evidence="7">
    <location>
        <begin position="298"/>
        <end position="309"/>
    </location>
</feature>
<gene>
    <name evidence="9" type="primary">LOC106163718</name>
</gene>
<accession>A0A1S3IEZ8</accession>
<dbReference type="OrthoDB" id="6273859at2759"/>
<dbReference type="Gene3D" id="2.20.100.10">
    <property type="entry name" value="Thrombospondin type-1 (TSP1) repeat"/>
    <property type="match status" value="1"/>
</dbReference>
<evidence type="ECO:0000256" key="6">
    <source>
        <dbReference type="SAM" id="SignalP"/>
    </source>
</evidence>
<proteinExistence type="predicted"/>
<dbReference type="GO" id="GO:0005576">
    <property type="term" value="C:extracellular region"/>
    <property type="evidence" value="ECO:0007669"/>
    <property type="project" value="UniProtKB-SubCell"/>
</dbReference>
<comment type="subcellular location">
    <subcellularLocation>
        <location evidence="1">Secreted</location>
    </subcellularLocation>
</comment>
<dbReference type="SUPFAM" id="SSF82895">
    <property type="entry name" value="TSP-1 type 1 repeat"/>
    <property type="match status" value="1"/>
</dbReference>
<sequence>MYVIGGILLTPVIFSLVVSEPVGSCVAGRRFLKDDRDICIFHQCPNHWYGLTRPTMRRCPPGARVPDGYGEGIPELDLLLGRRNPCTERTGKKTCRRIPAQWTRWGGWGECSTTCGEGVQWKTRECTRWHRCKGSKVEKRQCSGPPCEGFVWTDWINSDSPSTGEGDWEVDISPPPCGENLVPVKIECRFAHPLSGDAMPWTEGKQNLTIPCVNPRGIGCLHKDQALPPLPSLPTTEPTKPPSTPRAVDTTRPTTTTKIIPEGNRTIFAAAPPGVLQAPPGVLAAVAIPTSMPDVHASHCFDYEVRYLCPLRTTKS</sequence>
<keyword evidence="2" id="KW-0964">Secreted</keyword>
<dbReference type="InterPro" id="IPR036383">
    <property type="entry name" value="TSP1_rpt_sf"/>
</dbReference>
<dbReference type="KEGG" id="lak:106163718"/>
<evidence type="ECO:0000313" key="9">
    <source>
        <dbReference type="RefSeq" id="XP_013396840.1"/>
    </source>
</evidence>
<evidence type="ECO:0000259" key="7">
    <source>
        <dbReference type="Pfam" id="PF13330"/>
    </source>
</evidence>
<dbReference type="SMART" id="SM00209">
    <property type="entry name" value="TSP1"/>
    <property type="match status" value="1"/>
</dbReference>
<evidence type="ECO:0000256" key="5">
    <source>
        <dbReference type="SAM" id="MobiDB-lite"/>
    </source>
</evidence>
<dbReference type="AlphaFoldDB" id="A0A1S3IEZ8"/>
<dbReference type="InParanoid" id="A0A1S3IEZ8"/>
<dbReference type="Proteomes" id="UP000085678">
    <property type="component" value="Unplaced"/>
</dbReference>
<dbReference type="InterPro" id="IPR000884">
    <property type="entry name" value="TSP1_rpt"/>
</dbReference>
<evidence type="ECO:0000256" key="1">
    <source>
        <dbReference type="ARBA" id="ARBA00004613"/>
    </source>
</evidence>
<keyword evidence="3 6" id="KW-0732">Signal</keyword>
<reference evidence="9" key="1">
    <citation type="submission" date="2025-08" db="UniProtKB">
        <authorList>
            <consortium name="RefSeq"/>
        </authorList>
    </citation>
    <scope>IDENTIFICATION</scope>
    <source>
        <tissue evidence="9">Gonads</tissue>
    </source>
</reference>
<evidence type="ECO:0000256" key="2">
    <source>
        <dbReference type="ARBA" id="ARBA00022525"/>
    </source>
</evidence>
<feature type="region of interest" description="Disordered" evidence="5">
    <location>
        <begin position="225"/>
        <end position="252"/>
    </location>
</feature>
<dbReference type="PROSITE" id="PS50092">
    <property type="entry name" value="TSP1"/>
    <property type="match status" value="1"/>
</dbReference>
<dbReference type="Pfam" id="PF00090">
    <property type="entry name" value="TSP_1"/>
    <property type="match status" value="1"/>
</dbReference>
<organism evidence="8 9">
    <name type="scientific">Lingula anatina</name>
    <name type="common">Brachiopod</name>
    <name type="synonym">Lingula unguis</name>
    <dbReference type="NCBI Taxonomy" id="7574"/>
    <lineage>
        <taxon>Eukaryota</taxon>
        <taxon>Metazoa</taxon>
        <taxon>Spiralia</taxon>
        <taxon>Lophotrochozoa</taxon>
        <taxon>Brachiopoda</taxon>
        <taxon>Linguliformea</taxon>
        <taxon>Lingulata</taxon>
        <taxon>Lingulida</taxon>
        <taxon>Linguloidea</taxon>
        <taxon>Lingulidae</taxon>
        <taxon>Lingula</taxon>
    </lineage>
</organism>